<sequence length="161" mass="18239">MNIRQITPPYQWGVKALVAFILTFVLASCSKDEPIDTGERVIRIEANSTRTYYAISKTEGITYTSTGIACLINQDTNHPKWILSYEEIAKRLDISLSHASTMQIAFTKVLKDGLWRFAVQFDGQKEGSEYSIDVNPETGSIEWVQSIEEMPDGEITLKFEH</sequence>
<dbReference type="AlphaFoldDB" id="A0AAW5IIU3"/>
<evidence type="ECO:0008006" key="3">
    <source>
        <dbReference type="Google" id="ProtNLM"/>
    </source>
</evidence>
<dbReference type="PROSITE" id="PS51257">
    <property type="entry name" value="PROKAR_LIPOPROTEIN"/>
    <property type="match status" value="1"/>
</dbReference>
<protein>
    <recommendedName>
        <fullName evidence="3">Lipoprotein</fullName>
    </recommendedName>
</protein>
<evidence type="ECO:0000313" key="1">
    <source>
        <dbReference type="EMBL" id="MCP9563330.1"/>
    </source>
</evidence>
<comment type="caution">
    <text evidence="1">The sequence shown here is derived from an EMBL/GenBank/DDBJ whole genome shotgun (WGS) entry which is preliminary data.</text>
</comment>
<organism evidence="1 2">
    <name type="scientific">Segatella copri</name>
    <dbReference type="NCBI Taxonomy" id="165179"/>
    <lineage>
        <taxon>Bacteria</taxon>
        <taxon>Pseudomonadati</taxon>
        <taxon>Bacteroidota</taxon>
        <taxon>Bacteroidia</taxon>
        <taxon>Bacteroidales</taxon>
        <taxon>Prevotellaceae</taxon>
        <taxon>Segatella</taxon>
    </lineage>
</organism>
<dbReference type="Proteomes" id="UP001205531">
    <property type="component" value="Unassembled WGS sequence"/>
</dbReference>
<proteinExistence type="predicted"/>
<dbReference type="RefSeq" id="WP_254978227.1">
    <property type="nucleotide sequence ID" value="NZ_JANDWZ010000002.1"/>
</dbReference>
<dbReference type="EMBL" id="JANDWZ010000002">
    <property type="protein sequence ID" value="MCP9563330.1"/>
    <property type="molecule type" value="Genomic_DNA"/>
</dbReference>
<reference evidence="1" key="1">
    <citation type="submission" date="2022-07" db="EMBL/GenBank/DDBJ databases">
        <title>Prevotella copri.</title>
        <authorList>
            <person name="Yang C."/>
        </authorList>
    </citation>
    <scope>NUCLEOTIDE SEQUENCE</scope>
    <source>
        <strain evidence="1">HF2107</strain>
    </source>
</reference>
<gene>
    <name evidence="1" type="ORF">NNC64_01905</name>
</gene>
<evidence type="ECO:0000313" key="2">
    <source>
        <dbReference type="Proteomes" id="UP001205531"/>
    </source>
</evidence>
<name>A0AAW5IIU3_9BACT</name>
<accession>A0AAW5IIU3</accession>